<evidence type="ECO:0000313" key="2">
    <source>
        <dbReference type="Proteomes" id="UP000515276"/>
    </source>
</evidence>
<reference evidence="1 2" key="1">
    <citation type="journal article" date="2020" name="G3 (Bethesda)">
        <title>CeMbio - The Caenorhabditis elegans Microbiome Resource.</title>
        <authorList>
            <person name="Dirksen P."/>
            <person name="Assie A."/>
            <person name="Zimmermann J."/>
            <person name="Zhang F."/>
            <person name="Tietje A.M."/>
            <person name="Marsh S.A."/>
            <person name="Felix M.A."/>
            <person name="Shapira M."/>
            <person name="Kaleta C."/>
            <person name="Schulenburg H."/>
            <person name="Samuel B."/>
        </authorList>
    </citation>
    <scope>NUCLEOTIDE SEQUENCE [LARGE SCALE GENOMIC DNA]</scope>
    <source>
        <strain evidence="1 2">MSPm1</strain>
    </source>
</reference>
<proteinExistence type="predicted"/>
<accession>A0A7G5DQF2</accession>
<sequence>MSAEVGYRERALKTLTDFFAPWPSLQAAPGLVSSSASETQAAYRGGCGDVEKNLQKCGDGALRATQEEVAADCDWRVGAAFVAHGIRRVLLSGRMLSTNVEDSFSFAIFIVISWLFRRIYQSFAASGMSKTLVMGAP</sequence>
<dbReference type="AlphaFoldDB" id="A0A7G5DQF2"/>
<organism evidence="1 2">
    <name type="scientific">Pseudomonas berkeleyensis</name>
    <dbReference type="NCBI Taxonomy" id="2726956"/>
    <lineage>
        <taxon>Bacteria</taxon>
        <taxon>Pseudomonadati</taxon>
        <taxon>Pseudomonadota</taxon>
        <taxon>Gammaproteobacteria</taxon>
        <taxon>Pseudomonadales</taxon>
        <taxon>Pseudomonadaceae</taxon>
        <taxon>Pseudomonas</taxon>
    </lineage>
</organism>
<evidence type="ECO:0000313" key="1">
    <source>
        <dbReference type="EMBL" id="QMV63977.1"/>
    </source>
</evidence>
<keyword evidence="2" id="KW-1185">Reference proteome</keyword>
<dbReference type="RefSeq" id="WP_182370024.1">
    <property type="nucleotide sequence ID" value="NZ_CP059139.1"/>
</dbReference>
<dbReference type="EMBL" id="CP059139">
    <property type="protein sequence ID" value="QMV63977.1"/>
    <property type="molecule type" value="Genomic_DNA"/>
</dbReference>
<gene>
    <name evidence="1" type="ORF">HS968_02635</name>
</gene>
<protein>
    <submittedName>
        <fullName evidence="1">Uncharacterized protein</fullName>
    </submittedName>
</protein>
<dbReference type="Proteomes" id="UP000515276">
    <property type="component" value="Chromosome"/>
</dbReference>
<name>A0A7G5DQF2_9PSED</name>